<name>A0A4V1NVQ8_9BACT</name>
<accession>A0A4V1NVQ8</accession>
<dbReference type="Proteomes" id="UP000290253">
    <property type="component" value="Unassembled WGS sequence"/>
</dbReference>
<proteinExistence type="predicted"/>
<dbReference type="AlphaFoldDB" id="A0A4V1NVQ8"/>
<dbReference type="RefSeq" id="WP_129206555.1">
    <property type="nucleotide sequence ID" value="NZ_BMGU01000001.1"/>
</dbReference>
<feature type="transmembrane region" description="Helical" evidence="1">
    <location>
        <begin position="122"/>
        <end position="142"/>
    </location>
</feature>
<gene>
    <name evidence="2" type="ORF">ESZ00_02135</name>
</gene>
<dbReference type="EMBL" id="SDMK01000001">
    <property type="protein sequence ID" value="RXS96772.1"/>
    <property type="molecule type" value="Genomic_DNA"/>
</dbReference>
<organism evidence="2 3">
    <name type="scientific">Silvibacterium dinghuense</name>
    <dbReference type="NCBI Taxonomy" id="1560006"/>
    <lineage>
        <taxon>Bacteria</taxon>
        <taxon>Pseudomonadati</taxon>
        <taxon>Acidobacteriota</taxon>
        <taxon>Terriglobia</taxon>
        <taxon>Terriglobales</taxon>
        <taxon>Acidobacteriaceae</taxon>
        <taxon>Silvibacterium</taxon>
    </lineage>
</organism>
<evidence type="ECO:0000313" key="3">
    <source>
        <dbReference type="Proteomes" id="UP000290253"/>
    </source>
</evidence>
<keyword evidence="1" id="KW-0472">Membrane</keyword>
<feature type="transmembrane region" description="Helical" evidence="1">
    <location>
        <begin position="56"/>
        <end position="78"/>
    </location>
</feature>
<comment type="caution">
    <text evidence="2">The sequence shown here is derived from an EMBL/GenBank/DDBJ whole genome shotgun (WGS) entry which is preliminary data.</text>
</comment>
<keyword evidence="3" id="KW-1185">Reference proteome</keyword>
<evidence type="ECO:0000256" key="1">
    <source>
        <dbReference type="SAM" id="Phobius"/>
    </source>
</evidence>
<protein>
    <submittedName>
        <fullName evidence="2">Uncharacterized protein</fullName>
    </submittedName>
</protein>
<sequence length="336" mass="36571">MVISRSLCYLTLVLAAFCLLVLTHGTQPGLHGSQSSEVLSLEQVRFLLASLRERLHSTWLFLWGFLGLWLIVATWGLVERRRVGLRRPVLPWFVAVTGSVAVVALLYGLLTNGPLAHQVPVAVPLADIAGLLFVFSLPALAAHHIQAEHELTAEESFGEEEDAHLRRQSFLGLESAKTAADGSLAVGAEISAPVPASVDATYRQMEITEMTVPAHPLAVAPEAGPSHPVSTVVDVEPAPHPASASGSFREYLRLLNESWAGIESTGHEIEAWFDQQKSHALSRLAAPPGVRPEAAAPPAADFLEERLDRVDIEWERLRQVAQDLARWFEQGPRLGA</sequence>
<keyword evidence="1" id="KW-1133">Transmembrane helix</keyword>
<feature type="transmembrane region" description="Helical" evidence="1">
    <location>
        <begin position="90"/>
        <end position="110"/>
    </location>
</feature>
<evidence type="ECO:0000313" key="2">
    <source>
        <dbReference type="EMBL" id="RXS96772.1"/>
    </source>
</evidence>
<dbReference type="OrthoDB" id="9872632at2"/>
<reference evidence="2 3" key="1">
    <citation type="journal article" date="2016" name="Int. J. Syst. Evol. Microbiol.">
        <title>Acidipila dinghuensis sp. nov., an acidobacterium isolated from forest soil.</title>
        <authorList>
            <person name="Jiang Y.W."/>
            <person name="Wang J."/>
            <person name="Chen M.H."/>
            <person name="Lv Y.Y."/>
            <person name="Qiu L.H."/>
        </authorList>
    </citation>
    <scope>NUCLEOTIDE SEQUENCE [LARGE SCALE GENOMIC DNA]</scope>
    <source>
        <strain evidence="2 3">DHOF10</strain>
    </source>
</reference>
<keyword evidence="1" id="KW-0812">Transmembrane</keyword>